<dbReference type="Pfam" id="PF00282">
    <property type="entry name" value="Pyridoxal_deC"/>
    <property type="match status" value="1"/>
</dbReference>
<organism evidence="9 10">
    <name type="scientific">Tilletia indica</name>
    <dbReference type="NCBI Taxonomy" id="43049"/>
    <lineage>
        <taxon>Eukaryota</taxon>
        <taxon>Fungi</taxon>
        <taxon>Dikarya</taxon>
        <taxon>Basidiomycota</taxon>
        <taxon>Ustilaginomycotina</taxon>
        <taxon>Exobasidiomycetes</taxon>
        <taxon>Tilletiales</taxon>
        <taxon>Tilletiaceae</taxon>
        <taxon>Tilletia</taxon>
    </lineage>
</organism>
<keyword evidence="4 6" id="KW-0663">Pyridoxal phosphate</keyword>
<dbReference type="PROSITE" id="PS00392">
    <property type="entry name" value="DDC_GAD_HDC_YDC"/>
    <property type="match status" value="1"/>
</dbReference>
<dbReference type="SUPFAM" id="SSF53383">
    <property type="entry name" value="PLP-dependent transferases"/>
    <property type="match status" value="1"/>
</dbReference>
<dbReference type="InterPro" id="IPR015424">
    <property type="entry name" value="PyrdxlP-dep_Trfase"/>
</dbReference>
<dbReference type="GO" id="GO:0019752">
    <property type="term" value="P:carboxylic acid metabolic process"/>
    <property type="evidence" value="ECO:0007669"/>
    <property type="project" value="InterPro"/>
</dbReference>
<evidence type="ECO:0000256" key="2">
    <source>
        <dbReference type="ARBA" id="ARBA00009533"/>
    </source>
</evidence>
<dbReference type="GO" id="GO:0016831">
    <property type="term" value="F:carboxy-lyase activity"/>
    <property type="evidence" value="ECO:0007669"/>
    <property type="project" value="UniProtKB-KW"/>
</dbReference>
<evidence type="ECO:0008006" key="11">
    <source>
        <dbReference type="Google" id="ProtNLM"/>
    </source>
</evidence>
<dbReference type="GO" id="GO:0005737">
    <property type="term" value="C:cytoplasm"/>
    <property type="evidence" value="ECO:0007669"/>
    <property type="project" value="TreeGrafter"/>
</dbReference>
<dbReference type="Gene3D" id="3.40.640.10">
    <property type="entry name" value="Type I PLP-dependent aspartate aminotransferase-like (Major domain)"/>
    <property type="match status" value="1"/>
</dbReference>
<accession>A0A177TGE7</accession>
<keyword evidence="5 7" id="KW-0456">Lyase</keyword>
<name>A0A177TGE7_9BASI</name>
<evidence type="ECO:0000256" key="4">
    <source>
        <dbReference type="ARBA" id="ARBA00022898"/>
    </source>
</evidence>
<gene>
    <name evidence="9" type="ORF">A4X13_0g2430</name>
</gene>
<protein>
    <recommendedName>
        <fullName evidence="11">Glutamate decarboxylase</fullName>
    </recommendedName>
</protein>
<feature type="region of interest" description="Disordered" evidence="8">
    <location>
        <begin position="502"/>
        <end position="525"/>
    </location>
</feature>
<keyword evidence="3" id="KW-0210">Decarboxylase</keyword>
<dbReference type="EMBL" id="LWDF02000116">
    <property type="protein sequence ID" value="KAE8257318.1"/>
    <property type="molecule type" value="Genomic_DNA"/>
</dbReference>
<keyword evidence="10" id="KW-1185">Reference proteome</keyword>
<feature type="compositionally biased region" description="Low complexity" evidence="8">
    <location>
        <begin position="504"/>
        <end position="523"/>
    </location>
</feature>
<evidence type="ECO:0000256" key="6">
    <source>
        <dbReference type="PIRSR" id="PIRSR602129-50"/>
    </source>
</evidence>
<reference evidence="9" key="2">
    <citation type="journal article" date="2019" name="IMA Fungus">
        <title>Genome sequencing and comparison of five Tilletia species to identify candidate genes for the detection of regulated species infecting wheat.</title>
        <authorList>
            <person name="Nguyen H.D.T."/>
            <person name="Sultana T."/>
            <person name="Kesanakurti P."/>
            <person name="Hambleton S."/>
        </authorList>
    </citation>
    <scope>NUCLEOTIDE SEQUENCE</scope>
    <source>
        <strain evidence="9">DAOMC 236416</strain>
    </source>
</reference>
<evidence type="ECO:0000256" key="8">
    <source>
        <dbReference type="SAM" id="MobiDB-lite"/>
    </source>
</evidence>
<dbReference type="AlphaFoldDB" id="A0A177TGE7"/>
<comment type="similarity">
    <text evidence="2 7">Belongs to the group II decarboxylase family.</text>
</comment>
<evidence type="ECO:0000256" key="1">
    <source>
        <dbReference type="ARBA" id="ARBA00001933"/>
    </source>
</evidence>
<evidence type="ECO:0000256" key="5">
    <source>
        <dbReference type="ARBA" id="ARBA00023239"/>
    </source>
</evidence>
<evidence type="ECO:0000313" key="9">
    <source>
        <dbReference type="EMBL" id="KAE8257318.1"/>
    </source>
</evidence>
<dbReference type="InterPro" id="IPR002129">
    <property type="entry name" value="PyrdxlP-dep_de-COase"/>
</dbReference>
<dbReference type="InterPro" id="IPR021115">
    <property type="entry name" value="Pyridoxal-P_BS"/>
</dbReference>
<proteinExistence type="inferred from homology"/>
<dbReference type="PANTHER" id="PTHR45677">
    <property type="entry name" value="GLUTAMATE DECARBOXYLASE-RELATED"/>
    <property type="match status" value="1"/>
</dbReference>
<evidence type="ECO:0000313" key="10">
    <source>
        <dbReference type="Proteomes" id="UP000077521"/>
    </source>
</evidence>
<dbReference type="Proteomes" id="UP000077521">
    <property type="component" value="Unassembled WGS sequence"/>
</dbReference>
<evidence type="ECO:0000256" key="7">
    <source>
        <dbReference type="RuleBase" id="RU000382"/>
    </source>
</evidence>
<feature type="modified residue" description="N6-(pyridoxal phosphate)lysine" evidence="6">
    <location>
        <position position="337"/>
    </location>
</feature>
<comment type="caution">
    <text evidence="9">The sequence shown here is derived from an EMBL/GenBank/DDBJ whole genome shotgun (WGS) entry which is preliminary data.</text>
</comment>
<dbReference type="InterPro" id="IPR015421">
    <property type="entry name" value="PyrdxlP-dep_Trfase_major"/>
</dbReference>
<feature type="region of interest" description="Disordered" evidence="8">
    <location>
        <begin position="451"/>
        <end position="472"/>
    </location>
</feature>
<dbReference type="PANTHER" id="PTHR45677:SF8">
    <property type="entry name" value="CYSTEINE SULFINIC ACID DECARBOXYLASE"/>
    <property type="match status" value="1"/>
</dbReference>
<dbReference type="Gene3D" id="3.90.1150.170">
    <property type="match status" value="1"/>
</dbReference>
<sequence length="567" mass="60954">MPSSVSAQSASRPLASEQAAFILPEITELALEWMREGENGGVVVEEHTPEELQDLLNVSFPDGGKDEASLSKHVALQNGKVLNGNADEGTERVLSAAKKILRYSVNHWTDGRFAAKLYSSIDAAGLATELLLGALNANAHVFSAAPALSVIEVATVRKINDLIGFGPDSGGLSMPGGSASNRLSLTTAINNLLPSVQQEGITSLSQPPVIFTSDHSHYSVEQAAISAGIGRRNVWKVATDHVGRMDVQDLQRRLHECVAAGKKPLYVNATSGTTVTGCFDDIRAISAVIQQYKQQYDTNCWLHVDGSWGGSVVFSSKYRSLLDGIELADSMTVNPHKGLRVPLQCSFLLVRDRKLLSANVVDGDYLFHEGQQYDIGSTTTFCGRRSDALKLYMAWQMHGSSGLARMIDDALDSGQVIRNKIREHPNLQLILPTDESIPAYSVCFRFRPSSPTPHDAAAPASQRASNTPSPRLMVRPIHAEVMRRGRVMLDFAPLKVRVSAAMPNSNGTNGSSHSSSDGAASRAQVDDADENGFIGEVFRLPLHPFGLSAGLIVLDEVVSAGSDLFGA</sequence>
<reference evidence="9" key="1">
    <citation type="submission" date="2016-04" db="EMBL/GenBank/DDBJ databases">
        <authorList>
            <person name="Nguyen H.D."/>
            <person name="Samba Siva P."/>
            <person name="Cullis J."/>
            <person name="Levesque C.A."/>
            <person name="Hambleton S."/>
        </authorList>
    </citation>
    <scope>NUCLEOTIDE SEQUENCE</scope>
    <source>
        <strain evidence="9">DAOMC 236416</strain>
    </source>
</reference>
<dbReference type="GO" id="GO:0030170">
    <property type="term" value="F:pyridoxal phosphate binding"/>
    <property type="evidence" value="ECO:0007669"/>
    <property type="project" value="InterPro"/>
</dbReference>
<evidence type="ECO:0000256" key="3">
    <source>
        <dbReference type="ARBA" id="ARBA00022793"/>
    </source>
</evidence>
<comment type="cofactor">
    <cofactor evidence="1 6 7">
        <name>pyridoxal 5'-phosphate</name>
        <dbReference type="ChEBI" id="CHEBI:597326"/>
    </cofactor>
</comment>